<protein>
    <submittedName>
        <fullName evidence="1">Uncharacterized protein</fullName>
    </submittedName>
</protein>
<gene>
    <name evidence="1" type="ORF">DSO08_05295</name>
</gene>
<sequence length="61" mass="7025">MRKRDGSIRDDELLEMLRTMIKDISLGELNRALMRLELRGKVNVSAQKKGKVITLAKVRET</sequence>
<dbReference type="AlphaFoldDB" id="A0A523B9M1"/>
<comment type="caution">
    <text evidence="1">The sequence shown here is derived from an EMBL/GenBank/DDBJ whole genome shotgun (WGS) entry which is preliminary data.</text>
</comment>
<evidence type="ECO:0000313" key="1">
    <source>
        <dbReference type="EMBL" id="TDA37639.1"/>
    </source>
</evidence>
<reference evidence="1 2" key="1">
    <citation type="journal article" date="2019" name="Nat. Microbiol.">
        <title>Expanding anaerobic alkane metabolism in the domain of Archaea.</title>
        <authorList>
            <person name="Wang Y."/>
            <person name="Wegener G."/>
            <person name="Hou J."/>
            <person name="Wang F."/>
            <person name="Xiao X."/>
        </authorList>
    </citation>
    <scope>NUCLEOTIDE SEQUENCE [LARGE SCALE GENOMIC DNA]</scope>
    <source>
        <strain evidence="1">WYZ-LMO10</strain>
    </source>
</reference>
<proteinExistence type="predicted"/>
<accession>A0A523B9M1</accession>
<dbReference type="EMBL" id="QNVH01000060">
    <property type="protein sequence ID" value="TDA37639.1"/>
    <property type="molecule type" value="Genomic_DNA"/>
</dbReference>
<name>A0A523B9M1_9CREN</name>
<evidence type="ECO:0000313" key="2">
    <source>
        <dbReference type="Proteomes" id="UP000315399"/>
    </source>
</evidence>
<dbReference type="Proteomes" id="UP000315399">
    <property type="component" value="Unassembled WGS sequence"/>
</dbReference>
<organism evidence="1 2">
    <name type="scientific">Thermoproteota archaeon</name>
    <dbReference type="NCBI Taxonomy" id="2056631"/>
    <lineage>
        <taxon>Archaea</taxon>
        <taxon>Thermoproteota</taxon>
    </lineage>
</organism>